<evidence type="ECO:0008006" key="3">
    <source>
        <dbReference type="Google" id="ProtNLM"/>
    </source>
</evidence>
<evidence type="ECO:0000313" key="2">
    <source>
        <dbReference type="Proteomes" id="UP001185863"/>
    </source>
</evidence>
<protein>
    <recommendedName>
        <fullName evidence="3">7-cyano-7-deazaguanine synthase</fullName>
    </recommendedName>
</protein>
<dbReference type="InterPro" id="IPR014729">
    <property type="entry name" value="Rossmann-like_a/b/a_fold"/>
</dbReference>
<organism evidence="1 2">
    <name type="scientific">Rhodococcus oxybenzonivorans</name>
    <dbReference type="NCBI Taxonomy" id="1990687"/>
    <lineage>
        <taxon>Bacteria</taxon>
        <taxon>Bacillati</taxon>
        <taxon>Actinomycetota</taxon>
        <taxon>Actinomycetes</taxon>
        <taxon>Mycobacteriales</taxon>
        <taxon>Nocardiaceae</taxon>
        <taxon>Rhodococcus</taxon>
    </lineage>
</organism>
<dbReference type="Gene3D" id="3.40.50.620">
    <property type="entry name" value="HUPs"/>
    <property type="match status" value="1"/>
</dbReference>
<name>A0AAE5A5B4_9NOCA</name>
<comment type="caution">
    <text evidence="1">The sequence shown here is derived from an EMBL/GenBank/DDBJ whole genome shotgun (WGS) entry which is preliminary data.</text>
</comment>
<dbReference type="AlphaFoldDB" id="A0AAE5A5B4"/>
<dbReference type="SUPFAM" id="SSF52402">
    <property type="entry name" value="Adenine nucleotide alpha hydrolases-like"/>
    <property type="match status" value="1"/>
</dbReference>
<evidence type="ECO:0000313" key="1">
    <source>
        <dbReference type="EMBL" id="MDV7263319.1"/>
    </source>
</evidence>
<sequence length="372" mass="40912">MPSEIRVRVEDARSRTAKVGVTTPKGPFELHVDANVDVDRSATPWLPALSVVAMRLHSDLIFSDPVDALALSNLPHAQRILRDWYPRRYSSVRVEADEVAGSDAGSQRGVGCFFSGGVDSFHSAIAASERITHLIFVHGFDIKLSDVELAAKAEAGARNAADALGKTLVVVRTNLRQLSDKARCLWGTDYHGAALATVAHSLSDHIHTALIPSSFQEADLHPWGTHPDLDPLWSSSAVRLEHYGTSLTRTEKIAFLARNDVAMDNLRVCWKNRDGKFNCGRCEKCVRTMVSLRAADGASRTLPHRVTPEAVNRLSLSGTGTLFALENLNALRESRVRDLELETALERAIRRGRTRDKVLGGITRRWLGMTKG</sequence>
<dbReference type="Proteomes" id="UP001185863">
    <property type="component" value="Unassembled WGS sequence"/>
</dbReference>
<dbReference type="EMBL" id="JAWLUP010000002">
    <property type="protein sequence ID" value="MDV7263319.1"/>
    <property type="molecule type" value="Genomic_DNA"/>
</dbReference>
<proteinExistence type="predicted"/>
<accession>A0AAE5A5B4</accession>
<dbReference type="RefSeq" id="WP_317746928.1">
    <property type="nucleotide sequence ID" value="NZ_JAWLUP010000002.1"/>
</dbReference>
<reference evidence="1" key="1">
    <citation type="submission" date="2023-10" db="EMBL/GenBank/DDBJ databases">
        <title>Development of a sustainable strategy for remediation of hydrocarbon-contaminated territories based on the waste exchange concept.</title>
        <authorList>
            <person name="Krivoruchko A."/>
        </authorList>
    </citation>
    <scope>NUCLEOTIDE SEQUENCE</scope>
    <source>
        <strain evidence="1">IEGM 68</strain>
    </source>
</reference>
<gene>
    <name evidence="1" type="ORF">R4315_01935</name>
</gene>